<gene>
    <name evidence="1" type="ORF">METZ01_LOCUS110458</name>
</gene>
<dbReference type="SUPFAM" id="SSF56112">
    <property type="entry name" value="Protein kinase-like (PK-like)"/>
    <property type="match status" value="1"/>
</dbReference>
<proteinExistence type="predicted"/>
<accession>A0A381WYQ3</accession>
<evidence type="ECO:0000313" key="1">
    <source>
        <dbReference type="EMBL" id="SVA57604.1"/>
    </source>
</evidence>
<reference evidence="1" key="1">
    <citation type="submission" date="2018-05" db="EMBL/GenBank/DDBJ databases">
        <authorList>
            <person name="Lanie J.A."/>
            <person name="Ng W.-L."/>
            <person name="Kazmierczak K.M."/>
            <person name="Andrzejewski T.M."/>
            <person name="Davidsen T.M."/>
            <person name="Wayne K.J."/>
            <person name="Tettelin H."/>
            <person name="Glass J.I."/>
            <person name="Rusch D."/>
            <person name="Podicherti R."/>
            <person name="Tsui H.-C.T."/>
            <person name="Winkler M.E."/>
        </authorList>
    </citation>
    <scope>NUCLEOTIDE SEQUENCE</scope>
</reference>
<dbReference type="EMBL" id="UINC01013309">
    <property type="protein sequence ID" value="SVA57604.1"/>
    <property type="molecule type" value="Genomic_DNA"/>
</dbReference>
<dbReference type="AlphaFoldDB" id="A0A381WYQ3"/>
<protein>
    <submittedName>
        <fullName evidence="1">Uncharacterized protein</fullName>
    </submittedName>
</protein>
<name>A0A381WYQ3_9ZZZZ</name>
<sequence length="334" mass="38261">MHIAAMLSPEKVVDVTSIASGGNSRIYRVESSGKFFALKFYRNESKGLESRLDKERKALLFINNLRANLAPKFFNADKENNCSLIEWIDGQQITKINLSLLKKASDFIGLLHENRLDPLAKGISLGTEACISGLSLEKQFLTRTKLLSEKGGNIIKDFIDAEFIPLSQNILSWVEKDLASVGISMDDEVNKKDLTLSPVDFGFHNSMLIKKGHLIFLDFEYFGWADPVHLVSDTLAHPGMKLSNAHKKYFFEEISNHYDSVNLFKQRMKLFYPLYQLRWCLIMLNVFLPDFINKSPQQSLGDSLNNMQKVRFKNVKKIMGELRKDHKNMLNFDK</sequence>
<organism evidence="1">
    <name type="scientific">marine metagenome</name>
    <dbReference type="NCBI Taxonomy" id="408172"/>
    <lineage>
        <taxon>unclassified sequences</taxon>
        <taxon>metagenomes</taxon>
        <taxon>ecological metagenomes</taxon>
    </lineage>
</organism>
<dbReference type="InterPro" id="IPR011009">
    <property type="entry name" value="Kinase-like_dom_sf"/>
</dbReference>